<proteinExistence type="predicted"/>
<reference evidence="2" key="1">
    <citation type="submission" date="2022-03" db="EMBL/GenBank/DDBJ databases">
        <title>Fererhizobium litorale gen. nov., sp. nov., isolated from sandy sediments of the Sea of Japan seashore.</title>
        <authorList>
            <person name="Romanenko L."/>
            <person name="Kurilenko V."/>
            <person name="Otstavnykh N."/>
            <person name="Svetashev V."/>
            <person name="Tekutyeva L."/>
            <person name="Isaeva M."/>
            <person name="Mikhailov V."/>
        </authorList>
    </citation>
    <scope>NUCLEOTIDE SEQUENCE</scope>
    <source>
        <strain evidence="2">KMM 9576</strain>
    </source>
</reference>
<evidence type="ECO:0000313" key="2">
    <source>
        <dbReference type="EMBL" id="MDI7920759.1"/>
    </source>
</evidence>
<evidence type="ECO:0000313" key="3">
    <source>
        <dbReference type="Proteomes" id="UP001161580"/>
    </source>
</evidence>
<gene>
    <name evidence="2" type="ORF">MRS75_01525</name>
</gene>
<dbReference type="AlphaFoldDB" id="A0AAE3U296"/>
<accession>A0AAE3U296</accession>
<name>A0AAE3U296_9HYPH</name>
<dbReference type="Proteomes" id="UP001161580">
    <property type="component" value="Unassembled WGS sequence"/>
</dbReference>
<organism evidence="2 3">
    <name type="scientific">Ferirhizobium litorale</name>
    <dbReference type="NCBI Taxonomy" id="2927786"/>
    <lineage>
        <taxon>Bacteria</taxon>
        <taxon>Pseudomonadati</taxon>
        <taxon>Pseudomonadota</taxon>
        <taxon>Alphaproteobacteria</taxon>
        <taxon>Hyphomicrobiales</taxon>
        <taxon>Rhizobiaceae</taxon>
        <taxon>Ferirhizobium</taxon>
    </lineage>
</organism>
<feature type="transmembrane region" description="Helical" evidence="1">
    <location>
        <begin position="21"/>
        <end position="46"/>
    </location>
</feature>
<keyword evidence="1" id="KW-0812">Transmembrane</keyword>
<dbReference type="RefSeq" id="WP_311784925.1">
    <property type="nucleotide sequence ID" value="NZ_JALDYY010000001.1"/>
</dbReference>
<sequence length="324" mass="36131">MPIAMKAVNAMVFSADLGHNYLLIGGLISVGTGLLIISLIVNLRVAHSVRHDVRHREKLLEYYRNTFSQLGAILIGIGVSLFIFFFQQNYQDQRKRDAELQQALAKMALRIARSAALMESLAEFDALLDDGGPYVDPEKGGANRAVAVEGTDLATQVSEILLVERDVDVREFEVMNLSRDFESSIVVNELDPELWFSIVRDESDIKYSTTQLGHDYRDLLAALGGLAPDVAVLDPEKHKRIKNEVLDIFYDADLLRQRARSLLGRTCWLFSHGHGFPALKPAEAIEADAGSHREWLEQARPLLTRLKSGSGDCYTLLRAEPTPS</sequence>
<comment type="caution">
    <text evidence="2">The sequence shown here is derived from an EMBL/GenBank/DDBJ whole genome shotgun (WGS) entry which is preliminary data.</text>
</comment>
<evidence type="ECO:0000256" key="1">
    <source>
        <dbReference type="SAM" id="Phobius"/>
    </source>
</evidence>
<feature type="transmembrane region" description="Helical" evidence="1">
    <location>
        <begin position="66"/>
        <end position="86"/>
    </location>
</feature>
<keyword evidence="1" id="KW-1133">Transmembrane helix</keyword>
<dbReference type="EMBL" id="JALDYZ010000001">
    <property type="protein sequence ID" value="MDI7920759.1"/>
    <property type="molecule type" value="Genomic_DNA"/>
</dbReference>
<protein>
    <submittedName>
        <fullName evidence="2">Uncharacterized protein</fullName>
    </submittedName>
</protein>
<keyword evidence="1" id="KW-0472">Membrane</keyword>
<keyword evidence="3" id="KW-1185">Reference proteome</keyword>